<dbReference type="InterPro" id="IPR007963">
    <property type="entry name" value="Peptidase_M61_catalytic"/>
</dbReference>
<accession>A0ABP8PV04</accession>
<protein>
    <submittedName>
        <fullName evidence="3">Peptidase M61</fullName>
    </submittedName>
</protein>
<name>A0ABP8PV04_9BACT</name>
<evidence type="ECO:0000313" key="3">
    <source>
        <dbReference type="EMBL" id="GAA4492687.1"/>
    </source>
</evidence>
<gene>
    <name evidence="3" type="ORF">GCM10023172_00200</name>
</gene>
<evidence type="ECO:0000313" key="4">
    <source>
        <dbReference type="Proteomes" id="UP001501243"/>
    </source>
</evidence>
<dbReference type="Gene3D" id="2.60.40.3650">
    <property type="match status" value="1"/>
</dbReference>
<feature type="domain" description="Peptidase M61 catalytic" evidence="1">
    <location>
        <begin position="333"/>
        <end position="437"/>
    </location>
</feature>
<dbReference type="SUPFAM" id="SSF55486">
    <property type="entry name" value="Metalloproteases ('zincins'), catalytic domain"/>
    <property type="match status" value="1"/>
</dbReference>
<comment type="caution">
    <text evidence="3">The sequence shown here is derived from an EMBL/GenBank/DDBJ whole genome shotgun (WGS) entry which is preliminary data.</text>
</comment>
<evidence type="ECO:0000259" key="1">
    <source>
        <dbReference type="Pfam" id="PF05299"/>
    </source>
</evidence>
<organism evidence="3 4">
    <name type="scientific">Hymenobacter ginsengisoli</name>
    <dbReference type="NCBI Taxonomy" id="1051626"/>
    <lineage>
        <taxon>Bacteria</taxon>
        <taxon>Pseudomonadati</taxon>
        <taxon>Bacteroidota</taxon>
        <taxon>Cytophagia</taxon>
        <taxon>Cytophagales</taxon>
        <taxon>Hymenobacteraceae</taxon>
        <taxon>Hymenobacter</taxon>
    </lineage>
</organism>
<keyword evidence="4" id="KW-1185">Reference proteome</keyword>
<dbReference type="InterPro" id="IPR040756">
    <property type="entry name" value="Peptidase_M61_N"/>
</dbReference>
<dbReference type="Pfam" id="PF05299">
    <property type="entry name" value="Peptidase_M61"/>
    <property type="match status" value="1"/>
</dbReference>
<dbReference type="Proteomes" id="UP001501243">
    <property type="component" value="Unassembled WGS sequence"/>
</dbReference>
<sequence>MERTSAPATPDYLTIANLLSQYYMRRASIALLLGLVACKIASPLSPGPGATGSYRYEVDLRYLDQQRLRVRVTVPSVQAGPAVFVIPKVVPGIYGVQNFGQYVRDVVAFDRQNRPLTVVRQDTNTWTIAETRRLHHLTYSVAPTWAEFRTGKGQRPVFYRSAGSSYHPDSAFVLNYNTFVGYLEGQPARSYQVRFTKPLGLYGASYLTPEALNDTIDRVRAPTYRELVDAPVLYARPDTAWLRLGKTRVLVALYAGVHQPPYAPAVARSLRTMLEAQQAYLGGTLPVEKYAFLLYHRTQGAADRSVSDGLEHSHSTLCLLESPGVGDLNEFVRGIAAHEFFHTVTPLHMHSEEIEHYDFRHPAFSEHLWLYEGLTEYETIHMPIREKLETLPEFIKVLEAKAQAMSKFNDTLALTRLSRQVATRQDQFFNFYLKGALFNLCLDIRLRELSGGRLGTQELTQHLLHRYGPHQPFRDTQLFDVLTQLTYPSMRAFFRDYLEDGRSLPLRETLAKVGLEYDPATHTIRLTAHPTPAQLALRQAWIGQ</sequence>
<dbReference type="EMBL" id="BAABGQ010000001">
    <property type="protein sequence ID" value="GAA4492687.1"/>
    <property type="molecule type" value="Genomic_DNA"/>
</dbReference>
<feature type="domain" description="Peptidase M61 N-terminal" evidence="2">
    <location>
        <begin position="55"/>
        <end position="235"/>
    </location>
</feature>
<reference evidence="4" key="1">
    <citation type="journal article" date="2019" name="Int. J. Syst. Evol. Microbiol.">
        <title>The Global Catalogue of Microorganisms (GCM) 10K type strain sequencing project: providing services to taxonomists for standard genome sequencing and annotation.</title>
        <authorList>
            <consortium name="The Broad Institute Genomics Platform"/>
            <consortium name="The Broad Institute Genome Sequencing Center for Infectious Disease"/>
            <person name="Wu L."/>
            <person name="Ma J."/>
        </authorList>
    </citation>
    <scope>NUCLEOTIDE SEQUENCE [LARGE SCALE GENOMIC DNA]</scope>
    <source>
        <strain evidence="4">JCM 17841</strain>
    </source>
</reference>
<proteinExistence type="predicted"/>
<dbReference type="Pfam" id="PF17899">
    <property type="entry name" value="Peptidase_M61_N"/>
    <property type="match status" value="1"/>
</dbReference>
<dbReference type="InterPro" id="IPR027268">
    <property type="entry name" value="Peptidase_M4/M1_CTD_sf"/>
</dbReference>
<evidence type="ECO:0000259" key="2">
    <source>
        <dbReference type="Pfam" id="PF17899"/>
    </source>
</evidence>
<dbReference type="Gene3D" id="1.10.390.10">
    <property type="entry name" value="Neutral Protease Domain 2"/>
    <property type="match status" value="1"/>
</dbReference>